<dbReference type="AlphaFoldDB" id="A0A4U5MP42"/>
<feature type="compositionally biased region" description="Basic and acidic residues" evidence="1">
    <location>
        <begin position="54"/>
        <end position="65"/>
    </location>
</feature>
<proteinExistence type="predicted"/>
<protein>
    <submittedName>
        <fullName evidence="2">Uncharacterized protein</fullName>
    </submittedName>
</protein>
<name>A0A4U5MP42_POPAL</name>
<evidence type="ECO:0000256" key="1">
    <source>
        <dbReference type="SAM" id="MobiDB-lite"/>
    </source>
</evidence>
<feature type="region of interest" description="Disordered" evidence="1">
    <location>
        <begin position="1"/>
        <end position="139"/>
    </location>
</feature>
<gene>
    <name evidence="2" type="ORF">D5086_0000301810</name>
</gene>
<feature type="compositionally biased region" description="Basic and acidic residues" evidence="1">
    <location>
        <begin position="72"/>
        <end position="123"/>
    </location>
</feature>
<feature type="compositionally biased region" description="Basic and acidic residues" evidence="1">
    <location>
        <begin position="34"/>
        <end position="46"/>
    </location>
</feature>
<comment type="caution">
    <text evidence="2">The sequence shown here is derived from an EMBL/GenBank/DDBJ whole genome shotgun (WGS) entry which is preliminary data.</text>
</comment>
<dbReference type="EMBL" id="RCHU01001183">
    <property type="protein sequence ID" value="TKR71407.1"/>
    <property type="molecule type" value="Genomic_DNA"/>
</dbReference>
<sequence>MGGCAGKFKGSEDLPPEPLPSDAPVNPDQAEGETVAKEEEVGEIKTEAPLVDVSEQKQEGEKPAEPETPAAEPEKKDETPAAEPEKKDETPAAKSEDRVEAAAAPEKKEETPPAKETEKKESDVAPTKEASKETPPATV</sequence>
<evidence type="ECO:0000313" key="2">
    <source>
        <dbReference type="EMBL" id="TKR71407.1"/>
    </source>
</evidence>
<accession>A0A4U5MP42</accession>
<organism evidence="2">
    <name type="scientific">Populus alba</name>
    <name type="common">White poplar</name>
    <dbReference type="NCBI Taxonomy" id="43335"/>
    <lineage>
        <taxon>Eukaryota</taxon>
        <taxon>Viridiplantae</taxon>
        <taxon>Streptophyta</taxon>
        <taxon>Embryophyta</taxon>
        <taxon>Tracheophyta</taxon>
        <taxon>Spermatophyta</taxon>
        <taxon>Magnoliopsida</taxon>
        <taxon>eudicotyledons</taxon>
        <taxon>Gunneridae</taxon>
        <taxon>Pentapetalae</taxon>
        <taxon>rosids</taxon>
        <taxon>fabids</taxon>
        <taxon>Malpighiales</taxon>
        <taxon>Salicaceae</taxon>
        <taxon>Saliceae</taxon>
        <taxon>Populus</taxon>
    </lineage>
</organism>
<reference evidence="2" key="1">
    <citation type="submission" date="2018-10" db="EMBL/GenBank/DDBJ databases">
        <title>Population genomic analysis revealed the cold adaptation of white poplar.</title>
        <authorList>
            <person name="Liu Y.-J."/>
        </authorList>
    </citation>
    <scope>NUCLEOTIDE SEQUENCE [LARGE SCALE GENOMIC DNA]</scope>
    <source>
        <strain evidence="2">PAL-ZL1</strain>
    </source>
</reference>